<feature type="region of interest" description="Disordered" evidence="1">
    <location>
        <begin position="28"/>
        <end position="64"/>
    </location>
</feature>
<gene>
    <name evidence="3" type="ORF">PACLA_8A044590</name>
</gene>
<accession>A0A7D9H8F8</accession>
<protein>
    <submittedName>
        <fullName evidence="3">Uncharacterized protein</fullName>
    </submittedName>
</protein>
<dbReference type="InterPro" id="IPR053320">
    <property type="entry name" value="Protein_DD3-3_O-glyco"/>
</dbReference>
<feature type="region of interest" description="Disordered" evidence="1">
    <location>
        <begin position="136"/>
        <end position="170"/>
    </location>
</feature>
<evidence type="ECO:0000256" key="1">
    <source>
        <dbReference type="SAM" id="MobiDB-lite"/>
    </source>
</evidence>
<reference evidence="3" key="1">
    <citation type="submission" date="2020-04" db="EMBL/GenBank/DDBJ databases">
        <authorList>
            <person name="Alioto T."/>
            <person name="Alioto T."/>
            <person name="Gomez Garrido J."/>
        </authorList>
    </citation>
    <scope>NUCLEOTIDE SEQUENCE</scope>
    <source>
        <strain evidence="3">A484AB</strain>
    </source>
</reference>
<feature type="compositionally biased region" description="Polar residues" evidence="1">
    <location>
        <begin position="142"/>
        <end position="153"/>
    </location>
</feature>
<evidence type="ECO:0000256" key="2">
    <source>
        <dbReference type="SAM" id="SignalP"/>
    </source>
</evidence>
<evidence type="ECO:0000313" key="3">
    <source>
        <dbReference type="EMBL" id="CAB3976623.1"/>
    </source>
</evidence>
<proteinExistence type="predicted"/>
<name>A0A7D9H8F8_PARCT</name>
<evidence type="ECO:0000313" key="4">
    <source>
        <dbReference type="Proteomes" id="UP001152795"/>
    </source>
</evidence>
<feature type="chain" id="PRO_5043680587" evidence="2">
    <location>
        <begin position="21"/>
        <end position="391"/>
    </location>
</feature>
<feature type="non-terminal residue" evidence="3">
    <location>
        <position position="391"/>
    </location>
</feature>
<dbReference type="Proteomes" id="UP001152795">
    <property type="component" value="Unassembled WGS sequence"/>
</dbReference>
<dbReference type="AlphaFoldDB" id="A0A7D9H8F8"/>
<feature type="signal peptide" evidence="2">
    <location>
        <begin position="1"/>
        <end position="20"/>
    </location>
</feature>
<keyword evidence="2" id="KW-0732">Signal</keyword>
<dbReference type="EMBL" id="CACRXK020000004">
    <property type="protein sequence ID" value="CAB3976623.1"/>
    <property type="molecule type" value="Genomic_DNA"/>
</dbReference>
<dbReference type="OrthoDB" id="6020041at2759"/>
<organism evidence="3 4">
    <name type="scientific">Paramuricea clavata</name>
    <name type="common">Red gorgonian</name>
    <name type="synonym">Violescent sea-whip</name>
    <dbReference type="NCBI Taxonomy" id="317549"/>
    <lineage>
        <taxon>Eukaryota</taxon>
        <taxon>Metazoa</taxon>
        <taxon>Cnidaria</taxon>
        <taxon>Anthozoa</taxon>
        <taxon>Octocorallia</taxon>
        <taxon>Malacalcyonacea</taxon>
        <taxon>Plexauridae</taxon>
        <taxon>Paramuricea</taxon>
    </lineage>
</organism>
<comment type="caution">
    <text evidence="3">The sequence shown here is derived from an EMBL/GenBank/DDBJ whole genome shotgun (WGS) entry which is preliminary data.</text>
</comment>
<sequence length="391" mass="45106">MKSILIFLCVIATVVNFINADVYLHSPRGSNNRLNEKSANRKNANRVFDSQNNNRGGYNVGDRTDQAANKESEQYNMEFFQSGPKGEGNEGKSFLTIEWTNQHGCGGSEDKDPHKLNCNLVLQYMCEPDVANPGKFNIRNGKLTNTQDYNNQKHNTKSQKDNRKNANVNQDRAIQEPWEWYDKCDKRQRNKGLFTADQKLRGESSKNTRQNPGGTRYGYECPEERDYYPYWHPTDWKDIAVFVHDKKLCDYYQMESFNVKPKGECMEKYSGGGYKHASKYNRNSTCVEGGGEWFEFSNYLEEPTGQYNSKKACEGASTKDIPLVWGIPYRTQDLDTKPLQEKCLVGLDKPQCELAPWSRDNHLGNGRDGVPLNYTWVLPHFQKDQRCIFRI</sequence>
<keyword evidence="4" id="KW-1185">Reference proteome</keyword>
<dbReference type="PANTHER" id="PTHR35170:SF2">
    <property type="entry name" value="PROTEIN DD3-3"/>
    <property type="match status" value="1"/>
</dbReference>
<dbReference type="PANTHER" id="PTHR35170">
    <property type="entry name" value="PROTEIN DD3-3"/>
    <property type="match status" value="1"/>
</dbReference>